<protein>
    <submittedName>
        <fullName evidence="2">HDC15018</fullName>
    </submittedName>
</protein>
<feature type="region of interest" description="Disordered" evidence="1">
    <location>
        <begin position="90"/>
        <end position="140"/>
    </location>
</feature>
<dbReference type="EMBL" id="BK002764">
    <property type="protein sequence ID" value="DAA04269.1"/>
    <property type="molecule type" value="Genomic_DNA"/>
</dbReference>
<evidence type="ECO:0000313" key="2">
    <source>
        <dbReference type="EMBL" id="DAA04269.1"/>
    </source>
</evidence>
<organism evidence="2">
    <name type="scientific">Drosophila melanogaster</name>
    <name type="common">Fruit fly</name>
    <dbReference type="NCBI Taxonomy" id="7227"/>
    <lineage>
        <taxon>Eukaryota</taxon>
        <taxon>Metazoa</taxon>
        <taxon>Ecdysozoa</taxon>
        <taxon>Arthropoda</taxon>
        <taxon>Hexapoda</taxon>
        <taxon>Insecta</taxon>
        <taxon>Pterygota</taxon>
        <taxon>Neoptera</taxon>
        <taxon>Endopterygota</taxon>
        <taxon>Diptera</taxon>
        <taxon>Brachycera</taxon>
        <taxon>Muscomorpha</taxon>
        <taxon>Ephydroidea</taxon>
        <taxon>Drosophilidae</taxon>
        <taxon>Drosophila</taxon>
        <taxon>Sophophora</taxon>
    </lineage>
</organism>
<feature type="compositionally biased region" description="Low complexity" evidence="1">
    <location>
        <begin position="122"/>
        <end position="132"/>
    </location>
</feature>
<accession>Q6IJF2</accession>
<dbReference type="AlphaFoldDB" id="Q6IJF2"/>
<name>Q6IJF2_DROME</name>
<evidence type="ECO:0000256" key="1">
    <source>
        <dbReference type="SAM" id="MobiDB-lite"/>
    </source>
</evidence>
<reference evidence="2" key="1">
    <citation type="journal article" date="2003" name="Genome Biol.">
        <title>An integrated gene annotation and transcriptional profiling approach towards the full gene content of the Drosophila genome.</title>
        <authorList>
            <person name="Hild M."/>
            <person name="Beckmann B."/>
            <person name="Haas S.A."/>
            <person name="Koch B."/>
            <person name="Solovyev V."/>
            <person name="Busold C."/>
            <person name="Fellenberg K."/>
            <person name="Boutros M."/>
            <person name="Vingron M."/>
            <person name="Sauer F."/>
            <person name="Hoheisel J.D."/>
            <person name="Paro R."/>
        </authorList>
    </citation>
    <scope>NUCLEOTIDE SEQUENCE</scope>
</reference>
<feature type="compositionally biased region" description="Basic residues" evidence="1">
    <location>
        <begin position="92"/>
        <end position="109"/>
    </location>
</feature>
<proteinExistence type="predicted"/>
<sequence length="354" mass="39427">MAEKQKPSARWPSQWVPPVPVYQNNELGTLTYTRRISSQKEDVYDSARCACNLRKLPIQRRLENSETNANQIVLFALWLSIFRGIHTDARHQPKKFGKRKKPGRQQRWIRRMDGGRRRSRSDSPSLSAGSRDGNSAPGRQPQSCVVLCCCRLCPRHPVTVSGPSTFAEPARQHTPVSYRQPSAWQRVTTNLPGADFFACACALQSTPLHSNPLRVLFLLSCAGSNLQGYMWHTFHKMSPGRPRISPGFVDVGSYAPLGGSANCAQGPATCQQEGLLRSRCLAAHISLFVSIYMSFSPVHSCCECVFFICSKWAAPCFLLLSPLPTTNFHLPTLATLAFEWLKIKPGMPKSLSLP</sequence>
<gene>
    <name evidence="2" type="ORF">HDC15018</name>
</gene>